<evidence type="ECO:0000313" key="2">
    <source>
        <dbReference type="Proteomes" id="UP000663505"/>
    </source>
</evidence>
<dbReference type="RefSeq" id="WP_206658488.1">
    <property type="nucleotide sequence ID" value="NZ_CP071182.1"/>
</dbReference>
<keyword evidence="2" id="KW-1185">Reference proteome</keyword>
<organism evidence="1 2">
    <name type="scientific">Alicyclobacillus mengziensis</name>
    <dbReference type="NCBI Taxonomy" id="2931921"/>
    <lineage>
        <taxon>Bacteria</taxon>
        <taxon>Bacillati</taxon>
        <taxon>Bacillota</taxon>
        <taxon>Bacilli</taxon>
        <taxon>Bacillales</taxon>
        <taxon>Alicyclobacillaceae</taxon>
        <taxon>Alicyclobacillus</taxon>
    </lineage>
</organism>
<reference evidence="1 2" key="1">
    <citation type="submission" date="2021-02" db="EMBL/GenBank/DDBJ databases">
        <title>Alicyclobacillus curvatus sp. nov. and Alicyclobacillus mengziensis sp. nov., two acidophilic bacteria isolated from acid mine drainage.</title>
        <authorList>
            <person name="Huang Y."/>
        </authorList>
    </citation>
    <scope>NUCLEOTIDE SEQUENCE [LARGE SCALE GENOMIC DNA]</scope>
    <source>
        <strain evidence="1 2">S30H14</strain>
    </source>
</reference>
<proteinExistence type="predicted"/>
<gene>
    <name evidence="1" type="ORF">JZ786_09775</name>
</gene>
<dbReference type="EMBL" id="CP071182">
    <property type="protein sequence ID" value="QSO49175.1"/>
    <property type="molecule type" value="Genomic_DNA"/>
</dbReference>
<evidence type="ECO:0000313" key="1">
    <source>
        <dbReference type="EMBL" id="QSO49175.1"/>
    </source>
</evidence>
<accession>A0A9X7Z948</accession>
<dbReference type="AlphaFoldDB" id="A0A9X7Z948"/>
<protein>
    <submittedName>
        <fullName evidence="1">Uncharacterized protein</fullName>
    </submittedName>
</protein>
<name>A0A9X7Z948_9BACL</name>
<sequence>MSDQLSMLLNDNTATRESSTAGPSGSKNGFNIRAIMVAHAAMWGTISEGYFGVVQRLADGTTICHKAFHVQDVDGLIKYMIQNHKGGYWYWTCFLYRNGQFWTSDGKLIAPIAVKKSGERVTPGIKNLIGMAAIPLTVGVYSTVPDEWSVFTIERGWNFVKRLQCQDLRPASLVCLPGDTLIKGEDRGLSCAFVLDTLLSDPFEWYVTVQLINEIRMNHRGILNWSPYLPIGGTPDVILHPAPGSVFTLREARYAIRVAVSLTDPGNDWGAGQ</sequence>
<dbReference type="Proteomes" id="UP000663505">
    <property type="component" value="Chromosome"/>
</dbReference>
<dbReference type="KEGG" id="afx:JZ786_09775"/>